<feature type="domain" description="HTH gntR-type" evidence="4">
    <location>
        <begin position="11"/>
        <end position="79"/>
    </location>
</feature>
<dbReference type="InterPro" id="IPR036390">
    <property type="entry name" value="WH_DNA-bd_sf"/>
</dbReference>
<evidence type="ECO:0000256" key="1">
    <source>
        <dbReference type="ARBA" id="ARBA00023015"/>
    </source>
</evidence>
<dbReference type="Proteomes" id="UP000297713">
    <property type="component" value="Unassembled WGS sequence"/>
</dbReference>
<dbReference type="PRINTS" id="PR00035">
    <property type="entry name" value="HTHGNTR"/>
</dbReference>
<evidence type="ECO:0000313" key="5">
    <source>
        <dbReference type="EMBL" id="TFE71325.1"/>
    </source>
</evidence>
<evidence type="ECO:0000256" key="3">
    <source>
        <dbReference type="ARBA" id="ARBA00023163"/>
    </source>
</evidence>
<dbReference type="CDD" id="cd07377">
    <property type="entry name" value="WHTH_GntR"/>
    <property type="match status" value="1"/>
</dbReference>
<evidence type="ECO:0000313" key="6">
    <source>
        <dbReference type="Proteomes" id="UP000297713"/>
    </source>
</evidence>
<sequence length="277" mass="32006">MQFSSSRQQRLPRHEVVSQWIRNEIDSGRLSIGAQLPSEKELQRTFNISRITVRRALQTLESEGLIYRKQGLGSFVADFRVRHGLVRLTDFSEDISGAGIEPSSKVLFYAQENASEEVATALGIEPNSVCVRLDRLRLGNGKPIAFDRTWLPLYYARLLDGRDLSKETIYQILQREYKIPVVRGRYLIEAVNADKELAGYLEIKENQAVLSIHRTSFTVSDQPIYVQKRFYRCDRVIYELELERDSSKNYPIASALPLRQFSPLFVQWPKNGHRLQK</sequence>
<evidence type="ECO:0000256" key="2">
    <source>
        <dbReference type="ARBA" id="ARBA00023125"/>
    </source>
</evidence>
<dbReference type="GO" id="GO:0003677">
    <property type="term" value="F:DNA binding"/>
    <property type="evidence" value="ECO:0007669"/>
    <property type="project" value="UniProtKB-KW"/>
</dbReference>
<dbReference type="SUPFAM" id="SSF46785">
    <property type="entry name" value="Winged helix' DNA-binding domain"/>
    <property type="match status" value="1"/>
</dbReference>
<keyword evidence="1" id="KW-0805">Transcription regulation</keyword>
<dbReference type="Gene3D" id="3.40.1410.10">
    <property type="entry name" value="Chorismate lyase-like"/>
    <property type="match status" value="1"/>
</dbReference>
<dbReference type="AlphaFoldDB" id="A0A4Y8PJ19"/>
<dbReference type="SMART" id="SM00345">
    <property type="entry name" value="HTH_GNTR"/>
    <property type="match status" value="1"/>
</dbReference>
<dbReference type="InterPro" id="IPR011663">
    <property type="entry name" value="UTRA"/>
</dbReference>
<dbReference type="InterPro" id="IPR050679">
    <property type="entry name" value="Bact_HTH_transcr_reg"/>
</dbReference>
<proteinExistence type="predicted"/>
<dbReference type="GO" id="GO:0003700">
    <property type="term" value="F:DNA-binding transcription factor activity"/>
    <property type="evidence" value="ECO:0007669"/>
    <property type="project" value="InterPro"/>
</dbReference>
<dbReference type="OrthoDB" id="9816541at2"/>
<comment type="caution">
    <text evidence="5">The sequence shown here is derived from an EMBL/GenBank/DDBJ whole genome shotgun (WGS) entry which is preliminary data.</text>
</comment>
<keyword evidence="3" id="KW-0804">Transcription</keyword>
<dbReference type="Pfam" id="PF07702">
    <property type="entry name" value="UTRA"/>
    <property type="match status" value="1"/>
</dbReference>
<dbReference type="PANTHER" id="PTHR44846">
    <property type="entry name" value="MANNOSYL-D-GLYCERATE TRANSPORT/METABOLISM SYSTEM REPRESSOR MNGR-RELATED"/>
    <property type="match status" value="1"/>
</dbReference>
<evidence type="ECO:0000259" key="4">
    <source>
        <dbReference type="PROSITE" id="PS50949"/>
    </source>
</evidence>
<name>A0A4Y8PJ19_9BACT</name>
<dbReference type="EMBL" id="LXQC01000079">
    <property type="protein sequence ID" value="TFE71325.1"/>
    <property type="molecule type" value="Genomic_DNA"/>
</dbReference>
<dbReference type="InterPro" id="IPR028978">
    <property type="entry name" value="Chorismate_lyase_/UTRA_dom_sf"/>
</dbReference>
<dbReference type="PROSITE" id="PS50949">
    <property type="entry name" value="HTH_GNTR"/>
    <property type="match status" value="1"/>
</dbReference>
<gene>
    <name evidence="5" type="ORF">A7Q10_04970</name>
</gene>
<dbReference type="GO" id="GO:0045892">
    <property type="term" value="P:negative regulation of DNA-templated transcription"/>
    <property type="evidence" value="ECO:0007669"/>
    <property type="project" value="TreeGrafter"/>
</dbReference>
<dbReference type="RefSeq" id="WP_134439318.1">
    <property type="nucleotide sequence ID" value="NZ_CP065957.1"/>
</dbReference>
<dbReference type="Gene3D" id="1.10.10.10">
    <property type="entry name" value="Winged helix-like DNA-binding domain superfamily/Winged helix DNA-binding domain"/>
    <property type="match status" value="1"/>
</dbReference>
<dbReference type="SMART" id="SM00866">
    <property type="entry name" value="UTRA"/>
    <property type="match status" value="1"/>
</dbReference>
<dbReference type="SUPFAM" id="SSF64288">
    <property type="entry name" value="Chorismate lyase-like"/>
    <property type="match status" value="1"/>
</dbReference>
<protein>
    <submittedName>
        <fullName evidence="5">GntR family transcriptional regulator</fullName>
    </submittedName>
</protein>
<keyword evidence="6" id="KW-1185">Reference proteome</keyword>
<dbReference type="InterPro" id="IPR036388">
    <property type="entry name" value="WH-like_DNA-bd_sf"/>
</dbReference>
<organism evidence="5 6">
    <name type="scientific">Methylacidiphilum caldifontis</name>
    <dbReference type="NCBI Taxonomy" id="2795386"/>
    <lineage>
        <taxon>Bacteria</taxon>
        <taxon>Pseudomonadati</taxon>
        <taxon>Verrucomicrobiota</taxon>
        <taxon>Methylacidiphilae</taxon>
        <taxon>Methylacidiphilales</taxon>
        <taxon>Methylacidiphilaceae</taxon>
        <taxon>Methylacidiphilum (ex Ratnadevi et al. 2023)</taxon>
    </lineage>
</organism>
<dbReference type="InterPro" id="IPR000524">
    <property type="entry name" value="Tscrpt_reg_HTH_GntR"/>
</dbReference>
<keyword evidence="2" id="KW-0238">DNA-binding</keyword>
<accession>A0A4Y8PJ19</accession>
<reference evidence="5 6" key="1">
    <citation type="submission" date="2016-05" db="EMBL/GenBank/DDBJ databases">
        <title>Diversity and Homogeneity among Thermoacidophilic Verrucomicrobia Methanotrophs Linked with Geographical Origin.</title>
        <authorList>
            <person name="Erikstad H.-A."/>
            <person name="Smestad N.B."/>
            <person name="Ceballos R.M."/>
            <person name="Birkeland N.-K."/>
        </authorList>
    </citation>
    <scope>NUCLEOTIDE SEQUENCE [LARGE SCALE GENOMIC DNA]</scope>
    <source>
        <strain evidence="5 6">Phi</strain>
    </source>
</reference>
<dbReference type="Pfam" id="PF00392">
    <property type="entry name" value="GntR"/>
    <property type="match status" value="1"/>
</dbReference>
<dbReference type="PANTHER" id="PTHR44846:SF1">
    <property type="entry name" value="MANNOSYL-D-GLYCERATE TRANSPORT_METABOLISM SYSTEM REPRESSOR MNGR-RELATED"/>
    <property type="match status" value="1"/>
</dbReference>